<reference evidence="2 3" key="2">
    <citation type="journal article" date="2021" name="J. Hered.">
        <title>Feather Gene Expression Elucidates the Developmental Basis of Plumage Iridescence in African Starlings.</title>
        <authorList>
            <person name="Rubenstein D.R."/>
            <person name="Corvelo A."/>
            <person name="MacManes M.D."/>
            <person name="Maia R."/>
            <person name="Narzisi G."/>
            <person name="Rousaki A."/>
            <person name="Vandenabeele P."/>
            <person name="Shawkey M.D."/>
            <person name="Solomon J."/>
        </authorList>
    </citation>
    <scope>NUCLEOTIDE SEQUENCE [LARGE SCALE GENOMIC DNA]</scope>
    <source>
        <strain evidence="2">SS15</strain>
    </source>
</reference>
<organism evidence="1">
    <name type="scientific">Lamprotornis superbus</name>
    <dbReference type="NCBI Taxonomy" id="245042"/>
    <lineage>
        <taxon>Eukaryota</taxon>
        <taxon>Metazoa</taxon>
        <taxon>Chordata</taxon>
        <taxon>Craniata</taxon>
        <taxon>Vertebrata</taxon>
        <taxon>Euteleostomi</taxon>
        <taxon>Archelosauria</taxon>
        <taxon>Archosauria</taxon>
        <taxon>Dinosauria</taxon>
        <taxon>Saurischia</taxon>
        <taxon>Theropoda</taxon>
        <taxon>Coelurosauria</taxon>
        <taxon>Aves</taxon>
        <taxon>Neognathae</taxon>
        <taxon>Neoaves</taxon>
        <taxon>Telluraves</taxon>
        <taxon>Australaves</taxon>
        <taxon>Passeriformes</taxon>
        <taxon>Sturnidae</taxon>
        <taxon>Lamprotornis</taxon>
    </lineage>
</organism>
<gene>
    <name evidence="2" type="ORF">IHE44_0000142</name>
    <name evidence="1" type="ORF">IHE44_007833</name>
</gene>
<name>A0A835U3P0_9PASS</name>
<evidence type="ECO:0000313" key="3">
    <source>
        <dbReference type="Proteomes" id="UP000618051"/>
    </source>
</evidence>
<dbReference type="EMBL" id="JADDUC010000004">
    <property type="protein sequence ID" value="KAG0134575.1"/>
    <property type="molecule type" value="Genomic_DNA"/>
</dbReference>
<evidence type="ECO:0000313" key="1">
    <source>
        <dbReference type="EMBL" id="KAG0134575.1"/>
    </source>
</evidence>
<dbReference type="AlphaFoldDB" id="A0A835U3P0"/>
<keyword evidence="3" id="KW-1185">Reference proteome</keyword>
<protein>
    <submittedName>
        <fullName evidence="1">Uncharacterized protein</fullName>
    </submittedName>
</protein>
<proteinExistence type="predicted"/>
<sequence>MPLVSRCVIAGNCRFLLRRVRTPGLAGLLCRTRYNITNMLTACVISHSFSEGRSMRTILKQKKKGGDVDYVAIIWLQYQSQKPQRFINQENMVEGSFVKSSHTGGETSEISIVLSGDRGKTFHHPEPVREHSKAEEKLVMRIALP</sequence>
<accession>A0A835U3P0</accession>
<evidence type="ECO:0000313" key="2">
    <source>
        <dbReference type="EMBL" id="KAI1242609.1"/>
    </source>
</evidence>
<comment type="caution">
    <text evidence="1">The sequence shown here is derived from an EMBL/GenBank/DDBJ whole genome shotgun (WGS) entry which is preliminary data.</text>
</comment>
<reference evidence="1" key="1">
    <citation type="submission" date="2020-10" db="EMBL/GenBank/DDBJ databases">
        <title>Feather gene expression reveals the developmental basis of iridescence in African starlings.</title>
        <authorList>
            <person name="Rubenstein D.R."/>
        </authorList>
    </citation>
    <scope>NUCLEOTIDE SEQUENCE</scope>
    <source>
        <strain evidence="1">SS15</strain>
        <tissue evidence="1">Liver</tissue>
    </source>
</reference>
<reference evidence="2" key="3">
    <citation type="submission" date="2022-01" db="EMBL/GenBank/DDBJ databases">
        <authorList>
            <person name="Rubenstein D.R."/>
        </authorList>
    </citation>
    <scope>NUCLEOTIDE SEQUENCE</scope>
    <source>
        <strain evidence="2">SS15</strain>
        <tissue evidence="2">Liver</tissue>
    </source>
</reference>
<dbReference type="Proteomes" id="UP000618051">
    <property type="component" value="Unassembled WGS sequence"/>
</dbReference>
<dbReference type="EMBL" id="JADDUC020000001">
    <property type="protein sequence ID" value="KAI1242609.1"/>
    <property type="molecule type" value="Genomic_DNA"/>
</dbReference>